<dbReference type="KEGG" id="bgok:Pr1d_28620"/>
<keyword evidence="3" id="KW-1185">Reference proteome</keyword>
<dbReference type="EMBL" id="CP042913">
    <property type="protein sequence ID" value="QEG35561.1"/>
    <property type="molecule type" value="Genomic_DNA"/>
</dbReference>
<gene>
    <name evidence="2" type="ORF">Pr1d_28620</name>
</gene>
<keyword evidence="1" id="KW-0812">Transmembrane</keyword>
<sequence>MQPSGWFIMLISVGAVLSLVSFCLFRVLTLPESEMEDLEGPLTIDTGDTSDAD</sequence>
<protein>
    <submittedName>
        <fullName evidence="2">Uncharacterized protein</fullName>
    </submittedName>
</protein>
<keyword evidence="1" id="KW-0472">Membrane</keyword>
<organism evidence="2 3">
    <name type="scientific">Bythopirellula goksoeyrii</name>
    <dbReference type="NCBI Taxonomy" id="1400387"/>
    <lineage>
        <taxon>Bacteria</taxon>
        <taxon>Pseudomonadati</taxon>
        <taxon>Planctomycetota</taxon>
        <taxon>Planctomycetia</taxon>
        <taxon>Pirellulales</taxon>
        <taxon>Lacipirellulaceae</taxon>
        <taxon>Bythopirellula</taxon>
    </lineage>
</organism>
<evidence type="ECO:0000313" key="3">
    <source>
        <dbReference type="Proteomes" id="UP000323917"/>
    </source>
</evidence>
<dbReference type="Proteomes" id="UP000323917">
    <property type="component" value="Chromosome"/>
</dbReference>
<evidence type="ECO:0000313" key="2">
    <source>
        <dbReference type="EMBL" id="QEG35561.1"/>
    </source>
</evidence>
<name>A0A5B9QN58_9BACT</name>
<dbReference type="AlphaFoldDB" id="A0A5B9QN58"/>
<keyword evidence="1" id="KW-1133">Transmembrane helix</keyword>
<proteinExistence type="predicted"/>
<reference evidence="2 3" key="1">
    <citation type="submission" date="2019-08" db="EMBL/GenBank/DDBJ databases">
        <title>Deep-cultivation of Planctomycetes and their phenomic and genomic characterization uncovers novel biology.</title>
        <authorList>
            <person name="Wiegand S."/>
            <person name="Jogler M."/>
            <person name="Boedeker C."/>
            <person name="Pinto D."/>
            <person name="Vollmers J."/>
            <person name="Rivas-Marin E."/>
            <person name="Kohn T."/>
            <person name="Peeters S.H."/>
            <person name="Heuer A."/>
            <person name="Rast P."/>
            <person name="Oberbeckmann S."/>
            <person name="Bunk B."/>
            <person name="Jeske O."/>
            <person name="Meyerdierks A."/>
            <person name="Storesund J.E."/>
            <person name="Kallscheuer N."/>
            <person name="Luecker S."/>
            <person name="Lage O.M."/>
            <person name="Pohl T."/>
            <person name="Merkel B.J."/>
            <person name="Hornburger P."/>
            <person name="Mueller R.-W."/>
            <person name="Bruemmer F."/>
            <person name="Labrenz M."/>
            <person name="Spormann A.M."/>
            <person name="Op den Camp H."/>
            <person name="Overmann J."/>
            <person name="Amann R."/>
            <person name="Jetten M.S.M."/>
            <person name="Mascher T."/>
            <person name="Medema M.H."/>
            <person name="Devos D.P."/>
            <person name="Kaster A.-K."/>
            <person name="Ovreas L."/>
            <person name="Rohde M."/>
            <person name="Galperin M.Y."/>
            <person name="Jogler C."/>
        </authorList>
    </citation>
    <scope>NUCLEOTIDE SEQUENCE [LARGE SCALE GENOMIC DNA]</scope>
    <source>
        <strain evidence="2 3">Pr1d</strain>
    </source>
</reference>
<dbReference type="RefSeq" id="WP_168204975.1">
    <property type="nucleotide sequence ID" value="NZ_CP042913.1"/>
</dbReference>
<evidence type="ECO:0000256" key="1">
    <source>
        <dbReference type="SAM" id="Phobius"/>
    </source>
</evidence>
<feature type="transmembrane region" description="Helical" evidence="1">
    <location>
        <begin position="6"/>
        <end position="28"/>
    </location>
</feature>
<accession>A0A5B9QN58</accession>